<keyword evidence="3" id="KW-1185">Reference proteome</keyword>
<dbReference type="CTD" id="36377313"/>
<dbReference type="AlphaFoldDB" id="A0A090L9Y1"/>
<sequence length="227" mass="24088">MPNNNKTNVNFGRKDKRGCGGSISPNTSDSTTSTGPTYSGQSTMISSKVTPRKNGKSGVKRPVSLIVYDSSSSDSDMSSPLRNSQVSSGSPVQSSHRKSNQYSSFHSNTPTTPSSSRGKTFVVGLSFNTPLSTRNGTGSPKNSRRREGLQTISSQKFFAASTVNGSPLPDKLPLPPTAWINEISRSTQNTPVMGMTSPTTVEADIPQLAANFIRMNPFHLIAAVAAS</sequence>
<dbReference type="RefSeq" id="XP_024504149.1">
    <property type="nucleotide sequence ID" value="XM_024650365.1"/>
</dbReference>
<dbReference type="WBParaSite" id="SRAE_1000320100.1">
    <property type="protein sequence ID" value="SRAE_1000320100.1"/>
    <property type="gene ID" value="WBGene00259818"/>
</dbReference>
<evidence type="ECO:0000313" key="2">
    <source>
        <dbReference type="EMBL" id="CEF64948.1"/>
    </source>
</evidence>
<feature type="region of interest" description="Disordered" evidence="1">
    <location>
        <begin position="1"/>
        <end position="149"/>
    </location>
</feature>
<dbReference type="GeneID" id="36377313"/>
<proteinExistence type="predicted"/>
<feature type="compositionally biased region" description="Polar residues" evidence="1">
    <location>
        <begin position="100"/>
        <end position="118"/>
    </location>
</feature>
<gene>
    <name evidence="2 4 5" type="ORF">SRAE_1000320100</name>
</gene>
<feature type="compositionally biased region" description="Basic residues" evidence="1">
    <location>
        <begin position="50"/>
        <end position="59"/>
    </location>
</feature>
<feature type="compositionally biased region" description="Polar residues" evidence="1">
    <location>
        <begin position="23"/>
        <end position="49"/>
    </location>
</feature>
<evidence type="ECO:0000313" key="4">
    <source>
        <dbReference type="WBParaSite" id="SRAE_1000320100.1"/>
    </source>
</evidence>
<feature type="compositionally biased region" description="Polar residues" evidence="1">
    <location>
        <begin position="126"/>
        <end position="141"/>
    </location>
</feature>
<reference evidence="2 3" key="1">
    <citation type="submission" date="2014-09" db="EMBL/GenBank/DDBJ databases">
        <authorList>
            <person name="Martin A.A."/>
        </authorList>
    </citation>
    <scope>NUCLEOTIDE SEQUENCE</scope>
    <source>
        <strain evidence="3">ED321</strain>
        <strain evidence="2">ED321 Heterogonic</strain>
    </source>
</reference>
<evidence type="ECO:0000256" key="1">
    <source>
        <dbReference type="SAM" id="MobiDB-lite"/>
    </source>
</evidence>
<accession>A0A090L9Y1</accession>
<evidence type="ECO:0000313" key="5">
    <source>
        <dbReference type="WormBase" id="SRAE_1000320100"/>
    </source>
</evidence>
<organism evidence="2">
    <name type="scientific">Strongyloides ratti</name>
    <name type="common">Parasitic roundworm</name>
    <dbReference type="NCBI Taxonomy" id="34506"/>
    <lineage>
        <taxon>Eukaryota</taxon>
        <taxon>Metazoa</taxon>
        <taxon>Ecdysozoa</taxon>
        <taxon>Nematoda</taxon>
        <taxon>Chromadorea</taxon>
        <taxon>Rhabditida</taxon>
        <taxon>Tylenchina</taxon>
        <taxon>Panagrolaimomorpha</taxon>
        <taxon>Strongyloidoidea</taxon>
        <taxon>Strongyloididae</taxon>
        <taxon>Strongyloides</taxon>
    </lineage>
</organism>
<feature type="compositionally biased region" description="Polar residues" evidence="1">
    <location>
        <begin position="1"/>
        <end position="10"/>
    </location>
</feature>
<dbReference type="EMBL" id="LN609528">
    <property type="protein sequence ID" value="CEF64948.1"/>
    <property type="molecule type" value="Genomic_DNA"/>
</dbReference>
<dbReference type="Proteomes" id="UP000035682">
    <property type="component" value="Unplaced"/>
</dbReference>
<feature type="compositionally biased region" description="Low complexity" evidence="1">
    <location>
        <begin position="69"/>
        <end position="94"/>
    </location>
</feature>
<protein>
    <submittedName>
        <fullName evidence="2 4">Uncharacterized protein</fullName>
    </submittedName>
</protein>
<evidence type="ECO:0000313" key="3">
    <source>
        <dbReference type="Proteomes" id="UP000035682"/>
    </source>
</evidence>
<name>A0A090L9Y1_STRRB</name>
<dbReference type="WormBase" id="SRAE_1000320100">
    <property type="protein sequence ID" value="SRP03854"/>
    <property type="gene ID" value="WBGene00259818"/>
</dbReference>
<reference evidence="4" key="2">
    <citation type="submission" date="2020-12" db="UniProtKB">
        <authorList>
            <consortium name="WormBaseParasite"/>
        </authorList>
    </citation>
    <scope>IDENTIFICATION</scope>
</reference>